<evidence type="ECO:0008006" key="2">
    <source>
        <dbReference type="Google" id="ProtNLM"/>
    </source>
</evidence>
<name>A0A8C0XK49_CASCN</name>
<protein>
    <recommendedName>
        <fullName evidence="2">Small integral membrane protein 10</fullName>
    </recommendedName>
</protein>
<dbReference type="Ensembl" id="ENSCCNT00000031181.1">
    <property type="protein sequence ID" value="ENSCCNP00000024458.1"/>
    <property type="gene ID" value="ENSCCNG00000023939.1"/>
</dbReference>
<dbReference type="PANTHER" id="PTHR34446:SF1">
    <property type="entry name" value="SALIVARY GLAND SPECIFIC PROTEIN SAGSIN1"/>
    <property type="match status" value="1"/>
</dbReference>
<sequence>WLLAWLPSVMRVLRSHPPAAACSYGVFCKGLTRTLLIFFDLAWRLHINFPYPYIMASTMLSVRLQVHIEIH</sequence>
<organism evidence="1">
    <name type="scientific">Castor canadensis</name>
    <name type="common">American beaver</name>
    <dbReference type="NCBI Taxonomy" id="51338"/>
    <lineage>
        <taxon>Eukaryota</taxon>
        <taxon>Metazoa</taxon>
        <taxon>Chordata</taxon>
        <taxon>Craniata</taxon>
        <taxon>Vertebrata</taxon>
        <taxon>Euteleostomi</taxon>
        <taxon>Mammalia</taxon>
        <taxon>Eutheria</taxon>
        <taxon>Euarchontoglires</taxon>
        <taxon>Glires</taxon>
        <taxon>Rodentia</taxon>
        <taxon>Castorimorpha</taxon>
        <taxon>Castoridae</taxon>
        <taxon>Castor</taxon>
    </lineage>
</organism>
<accession>A0A8C0XK49</accession>
<dbReference type="InterPro" id="IPR029367">
    <property type="entry name" value="SMIM10"/>
</dbReference>
<dbReference type="PANTHER" id="PTHR34446">
    <property type="entry name" value="SMALL INTEGRAL MEMBRANE PROTEIN 10"/>
    <property type="match status" value="1"/>
</dbReference>
<proteinExistence type="predicted"/>
<evidence type="ECO:0000313" key="1">
    <source>
        <dbReference type="Ensembl" id="ENSCCNP00000024458.1"/>
    </source>
</evidence>
<dbReference type="Pfam" id="PF15118">
    <property type="entry name" value="DUF4560"/>
    <property type="match status" value="1"/>
</dbReference>
<dbReference type="AlphaFoldDB" id="A0A8C0XK49"/>
<reference evidence="1" key="1">
    <citation type="submission" date="2023-09" db="UniProtKB">
        <authorList>
            <consortium name="Ensembl"/>
        </authorList>
    </citation>
    <scope>IDENTIFICATION</scope>
</reference>